<gene>
    <name evidence="11" type="primary">radA</name>
    <name evidence="15" type="ORF">DI632_05635</name>
</gene>
<feature type="binding site" evidence="11">
    <location>
        <begin position="97"/>
        <end position="104"/>
    </location>
    <ligand>
        <name>ATP</name>
        <dbReference type="ChEBI" id="CHEBI:30616"/>
    </ligand>
</feature>
<sequence>MAKPQKRYVCQQCGSVSSKWAGQCADCGDWNTLVEDAGAVVTPFSARHNLQSGGRPILLSGLDTDIALPERLKTDIAELDRALGGGFVEGSATLIGGDPGIGKSTLLLQAAARLALAGRSVAYVSGEEAADQVRLRARRLGLGNAPVQLAAATSVRDILTTFGGSAAPDLLIIDSIQTMHSDLIEGAPGTVSQVRASSGELIRFAKERGTAVVLVGHVTKDGSIAGPRVLEHMVDTVLAFEGERSHQYRILRAVKNRFGGTDEIGVFAMESEGLSEVSNPSSLFLTSRDENVTGTVVFPALEGTRPVLVEVQALTVRLASGATPRRAVVGWDSGRLAMILAVLEARCGLAFATAEVYLNIAGGYRVTDPAADLAVAAALVSALSERPVPSDAIVFGEIALSGEVRPVAHGALRLKEAGKLGFARALAPASQAEGGAIRLSGFKDLPRFVDYMLGR</sequence>
<evidence type="ECO:0000313" key="16">
    <source>
        <dbReference type="Proteomes" id="UP000248614"/>
    </source>
</evidence>
<keyword evidence="7 11" id="KW-0067">ATP-binding</keyword>
<keyword evidence="10 11" id="KW-0234">DNA repair</keyword>
<evidence type="ECO:0000256" key="1">
    <source>
        <dbReference type="ARBA" id="ARBA00022723"/>
    </source>
</evidence>
<keyword evidence="9 11" id="KW-0238">DNA-binding</keyword>
<evidence type="ECO:0000256" key="12">
    <source>
        <dbReference type="NCBIfam" id="TIGR00416"/>
    </source>
</evidence>
<evidence type="ECO:0000256" key="9">
    <source>
        <dbReference type="ARBA" id="ARBA00023125"/>
    </source>
</evidence>
<dbReference type="GO" id="GO:0005524">
    <property type="term" value="F:ATP binding"/>
    <property type="evidence" value="ECO:0007669"/>
    <property type="project" value="UniProtKB-UniRule"/>
</dbReference>
<dbReference type="PROSITE" id="PS50162">
    <property type="entry name" value="RECA_2"/>
    <property type="match status" value="1"/>
</dbReference>
<accession>A0A2W4Z8V3</accession>
<dbReference type="GO" id="GO:0000725">
    <property type="term" value="P:recombinational repair"/>
    <property type="evidence" value="ECO:0007669"/>
    <property type="project" value="UniProtKB-UniRule"/>
</dbReference>
<comment type="function">
    <text evidence="13">DNA-dependent ATPase involved in processing of recombination intermediates, plays a role in repairing DNA breaks. Stimulates the branch migration of RecA-mediated strand transfer reactions, allowing the 3' invading strand to extend heteroduplex DNA faster. Binds ssDNA in the presence of ADP but not other nucleotides, has ATPase activity that is stimulated by ssDNA and various branched DNA structures, but inhibited by SSB. Does not have RecA's homology-searching function.</text>
</comment>
<keyword evidence="3 11" id="KW-0227">DNA damage</keyword>
<keyword evidence="5" id="KW-0378">Hydrolase</keyword>
<proteinExistence type="inferred from homology"/>
<dbReference type="Pfam" id="PF18073">
    <property type="entry name" value="Zn_ribbon_LapB"/>
    <property type="match status" value="1"/>
</dbReference>
<evidence type="ECO:0000256" key="11">
    <source>
        <dbReference type="HAMAP-Rule" id="MF_01498"/>
    </source>
</evidence>
<dbReference type="PANTHER" id="PTHR32472">
    <property type="entry name" value="DNA REPAIR PROTEIN RADA"/>
    <property type="match status" value="1"/>
</dbReference>
<comment type="similarity">
    <text evidence="11 13">Belongs to the RecA family. RadA subfamily.</text>
</comment>
<keyword evidence="1 11" id="KW-0479">Metal-binding</keyword>
<reference evidence="15 16" key="1">
    <citation type="submission" date="2017-08" db="EMBL/GenBank/DDBJ databases">
        <title>Infants hospitalized years apart are colonized by the same room-sourced microbial strains.</title>
        <authorList>
            <person name="Brooks B."/>
            <person name="Olm M.R."/>
            <person name="Firek B.A."/>
            <person name="Baker R."/>
            <person name="Thomas B.C."/>
            <person name="Morowitz M.J."/>
            <person name="Banfield J.F."/>
        </authorList>
    </citation>
    <scope>NUCLEOTIDE SEQUENCE [LARGE SCALE GENOMIC DNA]</scope>
    <source>
        <strain evidence="15">S2_018_000_R3_110</strain>
    </source>
</reference>
<dbReference type="HAMAP" id="MF_01498">
    <property type="entry name" value="RadA_bact"/>
    <property type="match status" value="1"/>
</dbReference>
<dbReference type="GO" id="GO:0140664">
    <property type="term" value="F:ATP-dependent DNA damage sensor activity"/>
    <property type="evidence" value="ECO:0007669"/>
    <property type="project" value="InterPro"/>
</dbReference>
<dbReference type="SUPFAM" id="SSF52540">
    <property type="entry name" value="P-loop containing nucleoside triphosphate hydrolases"/>
    <property type="match status" value="1"/>
</dbReference>
<dbReference type="Gene3D" id="3.40.50.300">
    <property type="entry name" value="P-loop containing nucleotide triphosphate hydrolases"/>
    <property type="match status" value="1"/>
</dbReference>
<dbReference type="InterPro" id="IPR020568">
    <property type="entry name" value="Ribosomal_Su5_D2-typ_SF"/>
</dbReference>
<feature type="region of interest" description="Lon-protease-like" evidence="11">
    <location>
        <begin position="355"/>
        <end position="455"/>
    </location>
</feature>
<evidence type="ECO:0000256" key="10">
    <source>
        <dbReference type="ARBA" id="ARBA00023204"/>
    </source>
</evidence>
<evidence type="ECO:0000256" key="2">
    <source>
        <dbReference type="ARBA" id="ARBA00022741"/>
    </source>
</evidence>
<comment type="domain">
    <text evidence="11">The middle region has homology to RecA with ATPase motifs including the RadA KNRFG motif, while the C-terminus is homologous to Lon protease.</text>
</comment>
<dbReference type="InterPro" id="IPR027417">
    <property type="entry name" value="P-loop_NTPase"/>
</dbReference>
<feature type="domain" description="RecA family profile 1" evidence="14">
    <location>
        <begin position="68"/>
        <end position="218"/>
    </location>
</feature>
<keyword evidence="6 13" id="KW-0862">Zinc</keyword>
<dbReference type="InterPro" id="IPR041166">
    <property type="entry name" value="Rubredoxin_2"/>
</dbReference>
<dbReference type="InterPro" id="IPR004504">
    <property type="entry name" value="DNA_repair_RadA"/>
</dbReference>
<dbReference type="GO" id="GO:0016787">
    <property type="term" value="F:hydrolase activity"/>
    <property type="evidence" value="ECO:0007669"/>
    <property type="project" value="UniProtKB-KW"/>
</dbReference>
<name>A0A2W4Z8V3_9SPHN</name>
<dbReference type="Gene3D" id="3.30.230.10">
    <property type="match status" value="1"/>
</dbReference>
<dbReference type="CDD" id="cd01121">
    <property type="entry name" value="RadA_SMS_N"/>
    <property type="match status" value="1"/>
</dbReference>
<dbReference type="PANTHER" id="PTHR32472:SF10">
    <property type="entry name" value="DNA REPAIR PROTEIN RADA-LIKE PROTEIN"/>
    <property type="match status" value="1"/>
</dbReference>
<dbReference type="Pfam" id="PF13481">
    <property type="entry name" value="AAA_25"/>
    <property type="match status" value="1"/>
</dbReference>
<evidence type="ECO:0000256" key="3">
    <source>
        <dbReference type="ARBA" id="ARBA00022763"/>
    </source>
</evidence>
<dbReference type="GO" id="GO:0005829">
    <property type="term" value="C:cytosol"/>
    <property type="evidence" value="ECO:0007669"/>
    <property type="project" value="TreeGrafter"/>
</dbReference>
<protein>
    <recommendedName>
        <fullName evidence="11 12">DNA repair protein RadA</fullName>
    </recommendedName>
</protein>
<keyword evidence="2 11" id="KW-0547">Nucleotide-binding</keyword>
<dbReference type="InterPro" id="IPR003593">
    <property type="entry name" value="AAA+_ATPase"/>
</dbReference>
<dbReference type="Proteomes" id="UP000248614">
    <property type="component" value="Unassembled WGS sequence"/>
</dbReference>
<evidence type="ECO:0000256" key="5">
    <source>
        <dbReference type="ARBA" id="ARBA00022801"/>
    </source>
</evidence>
<keyword evidence="8 11" id="KW-0346">Stress response</keyword>
<evidence type="ECO:0000256" key="6">
    <source>
        <dbReference type="ARBA" id="ARBA00022833"/>
    </source>
</evidence>
<evidence type="ECO:0000256" key="8">
    <source>
        <dbReference type="ARBA" id="ARBA00023016"/>
    </source>
</evidence>
<dbReference type="GO" id="GO:0008270">
    <property type="term" value="F:zinc ion binding"/>
    <property type="evidence" value="ECO:0007669"/>
    <property type="project" value="UniProtKB-KW"/>
</dbReference>
<comment type="caution">
    <text evidence="15">The sequence shown here is derived from an EMBL/GenBank/DDBJ whole genome shotgun (WGS) entry which is preliminary data.</text>
</comment>
<keyword evidence="4 13" id="KW-0863">Zinc-finger</keyword>
<dbReference type="PRINTS" id="PR01874">
    <property type="entry name" value="DNAREPAIRADA"/>
</dbReference>
<dbReference type="NCBIfam" id="TIGR00416">
    <property type="entry name" value="sms"/>
    <property type="match status" value="1"/>
</dbReference>
<evidence type="ECO:0000256" key="7">
    <source>
        <dbReference type="ARBA" id="ARBA00022840"/>
    </source>
</evidence>
<dbReference type="InterPro" id="IPR020588">
    <property type="entry name" value="RecA_ATP-bd"/>
</dbReference>
<dbReference type="SMART" id="SM00382">
    <property type="entry name" value="AAA"/>
    <property type="match status" value="1"/>
</dbReference>
<evidence type="ECO:0000313" key="15">
    <source>
        <dbReference type="EMBL" id="PZO78780.1"/>
    </source>
</evidence>
<organism evidence="15 16">
    <name type="scientific">Sphingomonas hengshuiensis</name>
    <dbReference type="NCBI Taxonomy" id="1609977"/>
    <lineage>
        <taxon>Bacteria</taxon>
        <taxon>Pseudomonadati</taxon>
        <taxon>Pseudomonadota</taxon>
        <taxon>Alphaproteobacteria</taxon>
        <taxon>Sphingomonadales</taxon>
        <taxon>Sphingomonadaceae</taxon>
        <taxon>Sphingomonas</taxon>
    </lineage>
</organism>
<feature type="short sequence motif" description="RadA KNRFG motif" evidence="11">
    <location>
        <begin position="255"/>
        <end position="259"/>
    </location>
</feature>
<dbReference type="SUPFAM" id="SSF54211">
    <property type="entry name" value="Ribosomal protein S5 domain 2-like"/>
    <property type="match status" value="1"/>
</dbReference>
<evidence type="ECO:0000256" key="4">
    <source>
        <dbReference type="ARBA" id="ARBA00022771"/>
    </source>
</evidence>
<dbReference type="GO" id="GO:0003684">
    <property type="term" value="F:damaged DNA binding"/>
    <property type="evidence" value="ECO:0007669"/>
    <property type="project" value="InterPro"/>
</dbReference>
<comment type="function">
    <text evidence="11">Plays a role in repairing double-strand DNA breaks, probably involving stabilizing or processing branched DNA or blocked replication forks.</text>
</comment>
<evidence type="ECO:0000259" key="14">
    <source>
        <dbReference type="PROSITE" id="PS50162"/>
    </source>
</evidence>
<evidence type="ECO:0000256" key="13">
    <source>
        <dbReference type="RuleBase" id="RU003555"/>
    </source>
</evidence>
<dbReference type="EMBL" id="QFNF01000010">
    <property type="protein sequence ID" value="PZO78780.1"/>
    <property type="molecule type" value="Genomic_DNA"/>
</dbReference>
<dbReference type="InterPro" id="IPR014721">
    <property type="entry name" value="Ribsml_uS5_D2-typ_fold_subgr"/>
</dbReference>
<dbReference type="AlphaFoldDB" id="A0A2W4Z8V3"/>
<dbReference type="FunFam" id="3.40.50.300:FF:000050">
    <property type="entry name" value="DNA repair protein RadA"/>
    <property type="match status" value="1"/>
</dbReference>
<dbReference type="Pfam" id="PF13541">
    <property type="entry name" value="ChlI"/>
    <property type="match status" value="1"/>
</dbReference>